<feature type="compositionally biased region" description="Low complexity" evidence="1">
    <location>
        <begin position="43"/>
        <end position="68"/>
    </location>
</feature>
<sequence>MSDFIASLQTKGICRLIPQIGATGSWTIHMNKNNGYSIDHHSSTIGSSNESNSYQPYSNNNNNNNISNGYPAPSSQASTIRASPPSQQIFLKRVPGDSIGLSIVAAQVSLNHVNCLN</sequence>
<proteinExistence type="predicted"/>
<dbReference type="AlphaFoldDB" id="A0A914PXX7"/>
<feature type="compositionally biased region" description="Polar residues" evidence="1">
    <location>
        <begin position="73"/>
        <end position="84"/>
    </location>
</feature>
<name>A0A914PXX7_9BILA</name>
<dbReference type="WBParaSite" id="PDA_v2.g23219.t1">
    <property type="protein sequence ID" value="PDA_v2.g23219.t1"/>
    <property type="gene ID" value="PDA_v2.g23219"/>
</dbReference>
<keyword evidence="2" id="KW-1185">Reference proteome</keyword>
<evidence type="ECO:0000313" key="2">
    <source>
        <dbReference type="Proteomes" id="UP000887578"/>
    </source>
</evidence>
<dbReference type="Proteomes" id="UP000887578">
    <property type="component" value="Unplaced"/>
</dbReference>
<evidence type="ECO:0000313" key="3">
    <source>
        <dbReference type="WBParaSite" id="PDA_v2.g23219.t1"/>
    </source>
</evidence>
<reference evidence="3" key="1">
    <citation type="submission" date="2022-11" db="UniProtKB">
        <authorList>
            <consortium name="WormBaseParasite"/>
        </authorList>
    </citation>
    <scope>IDENTIFICATION</scope>
</reference>
<accession>A0A914PXX7</accession>
<evidence type="ECO:0000256" key="1">
    <source>
        <dbReference type="SAM" id="MobiDB-lite"/>
    </source>
</evidence>
<feature type="region of interest" description="Disordered" evidence="1">
    <location>
        <begin position="40"/>
        <end position="84"/>
    </location>
</feature>
<protein>
    <submittedName>
        <fullName evidence="3">Uncharacterized protein</fullName>
    </submittedName>
</protein>
<organism evidence="2 3">
    <name type="scientific">Panagrolaimus davidi</name>
    <dbReference type="NCBI Taxonomy" id="227884"/>
    <lineage>
        <taxon>Eukaryota</taxon>
        <taxon>Metazoa</taxon>
        <taxon>Ecdysozoa</taxon>
        <taxon>Nematoda</taxon>
        <taxon>Chromadorea</taxon>
        <taxon>Rhabditida</taxon>
        <taxon>Tylenchina</taxon>
        <taxon>Panagrolaimomorpha</taxon>
        <taxon>Panagrolaimoidea</taxon>
        <taxon>Panagrolaimidae</taxon>
        <taxon>Panagrolaimus</taxon>
    </lineage>
</organism>